<evidence type="ECO:0000259" key="14">
    <source>
        <dbReference type="Pfam" id="PF20260"/>
    </source>
</evidence>
<dbReference type="Gene3D" id="2.40.240.20">
    <property type="entry name" value="Hypothetical PUA domain-like, domain 1"/>
    <property type="match status" value="1"/>
</dbReference>
<name>A0A9D1KJY2_9FIRM</name>
<protein>
    <recommendedName>
        <fullName evidence="4 12">Ribosomal RNA small subunit methyltransferase E</fullName>
        <ecNumber evidence="3 12">2.1.1.193</ecNumber>
    </recommendedName>
</protein>
<organism evidence="15 16">
    <name type="scientific">Candidatus Faeciplasma pullistercoris</name>
    <dbReference type="NCBI Taxonomy" id="2840800"/>
    <lineage>
        <taxon>Bacteria</taxon>
        <taxon>Bacillati</taxon>
        <taxon>Bacillota</taxon>
        <taxon>Clostridia</taxon>
        <taxon>Eubacteriales</taxon>
        <taxon>Oscillospiraceae</taxon>
        <taxon>Oscillospiraceae incertae sedis</taxon>
        <taxon>Candidatus Faeciplasma</taxon>
    </lineage>
</organism>
<dbReference type="InterPro" id="IPR046886">
    <property type="entry name" value="RsmE_MTase_dom"/>
</dbReference>
<dbReference type="CDD" id="cd18084">
    <property type="entry name" value="RsmE-like"/>
    <property type="match status" value="1"/>
</dbReference>
<dbReference type="Pfam" id="PF20260">
    <property type="entry name" value="PUA_4"/>
    <property type="match status" value="1"/>
</dbReference>
<evidence type="ECO:0000256" key="3">
    <source>
        <dbReference type="ARBA" id="ARBA00012328"/>
    </source>
</evidence>
<keyword evidence="6 12" id="KW-0698">rRNA processing</keyword>
<evidence type="ECO:0000256" key="11">
    <source>
        <dbReference type="ARBA" id="ARBA00047944"/>
    </source>
</evidence>
<dbReference type="SUPFAM" id="SSF75217">
    <property type="entry name" value="alpha/beta knot"/>
    <property type="match status" value="1"/>
</dbReference>
<dbReference type="GO" id="GO:0070042">
    <property type="term" value="F:rRNA (uridine-N3-)-methyltransferase activity"/>
    <property type="evidence" value="ECO:0007669"/>
    <property type="project" value="TreeGrafter"/>
</dbReference>
<evidence type="ECO:0000256" key="10">
    <source>
        <dbReference type="ARBA" id="ARBA00025699"/>
    </source>
</evidence>
<dbReference type="PANTHER" id="PTHR30027:SF3">
    <property type="entry name" value="16S RRNA (URACIL(1498)-N(3))-METHYLTRANSFERASE"/>
    <property type="match status" value="1"/>
</dbReference>
<evidence type="ECO:0000256" key="12">
    <source>
        <dbReference type="PIRNR" id="PIRNR015601"/>
    </source>
</evidence>
<evidence type="ECO:0000313" key="16">
    <source>
        <dbReference type="Proteomes" id="UP000824136"/>
    </source>
</evidence>
<reference evidence="15" key="2">
    <citation type="journal article" date="2021" name="PeerJ">
        <title>Extensive microbial diversity within the chicken gut microbiome revealed by metagenomics and culture.</title>
        <authorList>
            <person name="Gilroy R."/>
            <person name="Ravi A."/>
            <person name="Getino M."/>
            <person name="Pursley I."/>
            <person name="Horton D.L."/>
            <person name="Alikhan N.F."/>
            <person name="Baker D."/>
            <person name="Gharbi K."/>
            <person name="Hall N."/>
            <person name="Watson M."/>
            <person name="Adriaenssens E.M."/>
            <person name="Foster-Nyarko E."/>
            <person name="Jarju S."/>
            <person name="Secka A."/>
            <person name="Antonio M."/>
            <person name="Oren A."/>
            <person name="Chaudhuri R.R."/>
            <person name="La Ragione R."/>
            <person name="Hildebrand F."/>
            <person name="Pallen M.J."/>
        </authorList>
    </citation>
    <scope>NUCLEOTIDE SEQUENCE</scope>
    <source>
        <strain evidence="15">CHK33-4379</strain>
    </source>
</reference>
<evidence type="ECO:0000256" key="5">
    <source>
        <dbReference type="ARBA" id="ARBA00022490"/>
    </source>
</evidence>
<dbReference type="EC" id="2.1.1.193" evidence="3 12"/>
<evidence type="ECO:0000256" key="4">
    <source>
        <dbReference type="ARBA" id="ARBA00013673"/>
    </source>
</evidence>
<evidence type="ECO:0000256" key="1">
    <source>
        <dbReference type="ARBA" id="ARBA00004496"/>
    </source>
</evidence>
<evidence type="ECO:0000256" key="9">
    <source>
        <dbReference type="ARBA" id="ARBA00022691"/>
    </source>
</evidence>
<evidence type="ECO:0000256" key="7">
    <source>
        <dbReference type="ARBA" id="ARBA00022603"/>
    </source>
</evidence>
<dbReference type="Pfam" id="PF04452">
    <property type="entry name" value="Methyltrans_RNA"/>
    <property type="match status" value="1"/>
</dbReference>
<evidence type="ECO:0000259" key="13">
    <source>
        <dbReference type="Pfam" id="PF04452"/>
    </source>
</evidence>
<evidence type="ECO:0000256" key="6">
    <source>
        <dbReference type="ARBA" id="ARBA00022552"/>
    </source>
</evidence>
<gene>
    <name evidence="15" type="ORF">IAC39_03010</name>
</gene>
<dbReference type="GO" id="GO:0005737">
    <property type="term" value="C:cytoplasm"/>
    <property type="evidence" value="ECO:0007669"/>
    <property type="project" value="UniProtKB-SubCell"/>
</dbReference>
<dbReference type="InterPro" id="IPR029028">
    <property type="entry name" value="Alpha/beta_knot_MTases"/>
</dbReference>
<comment type="caution">
    <text evidence="15">The sequence shown here is derived from an EMBL/GenBank/DDBJ whole genome shotgun (WGS) entry which is preliminary data.</text>
</comment>
<comment type="function">
    <text evidence="10 12">Specifically methylates the N3 position of the uracil ring of uridine 1498 (m3U1498) in 16S rRNA. Acts on the fully assembled 30S ribosomal subunit.</text>
</comment>
<dbReference type="Gene3D" id="3.40.1280.10">
    <property type="match status" value="1"/>
</dbReference>
<dbReference type="InterPro" id="IPR006700">
    <property type="entry name" value="RsmE"/>
</dbReference>
<comment type="catalytic activity">
    <reaction evidence="11 12">
        <text>uridine(1498) in 16S rRNA + S-adenosyl-L-methionine = N(3)-methyluridine(1498) in 16S rRNA + S-adenosyl-L-homocysteine + H(+)</text>
        <dbReference type="Rhea" id="RHEA:42920"/>
        <dbReference type="Rhea" id="RHEA-COMP:10283"/>
        <dbReference type="Rhea" id="RHEA-COMP:10284"/>
        <dbReference type="ChEBI" id="CHEBI:15378"/>
        <dbReference type="ChEBI" id="CHEBI:57856"/>
        <dbReference type="ChEBI" id="CHEBI:59789"/>
        <dbReference type="ChEBI" id="CHEBI:65315"/>
        <dbReference type="ChEBI" id="CHEBI:74502"/>
        <dbReference type="EC" id="2.1.1.193"/>
    </reaction>
</comment>
<dbReference type="GO" id="GO:0070475">
    <property type="term" value="P:rRNA base methylation"/>
    <property type="evidence" value="ECO:0007669"/>
    <property type="project" value="TreeGrafter"/>
</dbReference>
<keyword evidence="7 12" id="KW-0489">Methyltransferase</keyword>
<keyword evidence="8 12" id="KW-0808">Transferase</keyword>
<dbReference type="InterPro" id="IPR046887">
    <property type="entry name" value="RsmE_PUA-like"/>
</dbReference>
<comment type="similarity">
    <text evidence="2 12">Belongs to the RNA methyltransferase RsmE family.</text>
</comment>
<feature type="domain" description="Ribosomal RNA small subunit methyltransferase E PUA-like" evidence="14">
    <location>
        <begin position="17"/>
        <end position="62"/>
    </location>
</feature>
<dbReference type="PIRSF" id="PIRSF015601">
    <property type="entry name" value="MTase_slr0722"/>
    <property type="match status" value="1"/>
</dbReference>
<proteinExistence type="inferred from homology"/>
<dbReference type="InterPro" id="IPR015947">
    <property type="entry name" value="PUA-like_sf"/>
</dbReference>
<keyword evidence="5 12" id="KW-0963">Cytoplasm</keyword>
<dbReference type="Proteomes" id="UP000824136">
    <property type="component" value="Unassembled WGS sequence"/>
</dbReference>
<dbReference type="EMBL" id="DVLL01000012">
    <property type="protein sequence ID" value="HIT58670.1"/>
    <property type="molecule type" value="Genomic_DNA"/>
</dbReference>
<evidence type="ECO:0000313" key="15">
    <source>
        <dbReference type="EMBL" id="HIT58670.1"/>
    </source>
</evidence>
<dbReference type="NCBIfam" id="TIGR00046">
    <property type="entry name" value="RsmE family RNA methyltransferase"/>
    <property type="match status" value="1"/>
</dbReference>
<feature type="domain" description="Ribosomal RNA small subunit methyltransferase E methyltransferase" evidence="13">
    <location>
        <begin position="73"/>
        <end position="233"/>
    </location>
</feature>
<dbReference type="SUPFAM" id="SSF88697">
    <property type="entry name" value="PUA domain-like"/>
    <property type="match status" value="1"/>
</dbReference>
<dbReference type="PANTHER" id="PTHR30027">
    <property type="entry name" value="RIBOSOMAL RNA SMALL SUBUNIT METHYLTRANSFERASE E"/>
    <property type="match status" value="1"/>
</dbReference>
<dbReference type="AlphaFoldDB" id="A0A9D1KJY2"/>
<sequence>MPRFFIPEPPAGNTAVIRGQDAKHIGRSLRMRLGDPLTVCHEGVDYDCKILTISDEEVTLEVISEAPSVEPGIKLTLFMALPKLDKLELVVQKATELGAVRIVPVLTSRCVSRPSNEQFAKKRERLAKIAFEAAKQSGRGIVPEVSDIISLKECAEELSRLDLGLVCYEKGGSSLSEFGIRPGMTIGVLVGSEGGFEQSEVELCRDGGAKIVWLGQRILRCETAPIAAISIIMHLSGDM</sequence>
<keyword evidence="9 12" id="KW-0949">S-adenosyl-L-methionine</keyword>
<dbReference type="InterPro" id="IPR029026">
    <property type="entry name" value="tRNA_m1G_MTases_N"/>
</dbReference>
<evidence type="ECO:0000256" key="2">
    <source>
        <dbReference type="ARBA" id="ARBA00005528"/>
    </source>
</evidence>
<comment type="subcellular location">
    <subcellularLocation>
        <location evidence="1 12">Cytoplasm</location>
    </subcellularLocation>
</comment>
<reference evidence="15" key="1">
    <citation type="submission" date="2020-10" db="EMBL/GenBank/DDBJ databases">
        <authorList>
            <person name="Gilroy R."/>
        </authorList>
    </citation>
    <scope>NUCLEOTIDE SEQUENCE</scope>
    <source>
        <strain evidence="15">CHK33-4379</strain>
    </source>
</reference>
<evidence type="ECO:0000256" key="8">
    <source>
        <dbReference type="ARBA" id="ARBA00022679"/>
    </source>
</evidence>
<accession>A0A9D1KJY2</accession>